<evidence type="ECO:0000313" key="2">
    <source>
        <dbReference type="Proteomes" id="UP001558613"/>
    </source>
</evidence>
<evidence type="ECO:0000313" key="1">
    <source>
        <dbReference type="EMBL" id="KAL1253103.1"/>
    </source>
</evidence>
<dbReference type="Proteomes" id="UP001558613">
    <property type="component" value="Unassembled WGS sequence"/>
</dbReference>
<reference evidence="1 2" key="1">
    <citation type="submission" date="2023-09" db="EMBL/GenBank/DDBJ databases">
        <authorList>
            <person name="Wang M."/>
        </authorList>
    </citation>
    <scope>NUCLEOTIDE SEQUENCE [LARGE SCALE GENOMIC DNA]</scope>
    <source>
        <strain evidence="1">GT-2023</strain>
        <tissue evidence="1">Liver</tissue>
    </source>
</reference>
<comment type="caution">
    <text evidence="1">The sequence shown here is derived from an EMBL/GenBank/DDBJ whole genome shotgun (WGS) entry which is preliminary data.</text>
</comment>
<gene>
    <name evidence="1" type="ORF">QQF64_017796</name>
</gene>
<proteinExistence type="predicted"/>
<keyword evidence="2" id="KW-1185">Reference proteome</keyword>
<sequence length="83" mass="9456">MRCQHPVSSPAAPSSHHRYSACLPWGSAVAHFSSKPFAWLLTVYSSKIKRFLIPLTWLRANQYFVFVSALNLLFSPHIGHLYL</sequence>
<protein>
    <submittedName>
        <fullName evidence="1">Uncharacterized protein</fullName>
    </submittedName>
</protein>
<dbReference type="EMBL" id="JAYMGO010000021">
    <property type="protein sequence ID" value="KAL1253103.1"/>
    <property type="molecule type" value="Genomic_DNA"/>
</dbReference>
<name>A0ABR3LJP4_9TELE</name>
<accession>A0ABR3LJP4</accession>
<organism evidence="1 2">
    <name type="scientific">Cirrhinus molitorella</name>
    <name type="common">mud carp</name>
    <dbReference type="NCBI Taxonomy" id="172907"/>
    <lineage>
        <taxon>Eukaryota</taxon>
        <taxon>Metazoa</taxon>
        <taxon>Chordata</taxon>
        <taxon>Craniata</taxon>
        <taxon>Vertebrata</taxon>
        <taxon>Euteleostomi</taxon>
        <taxon>Actinopterygii</taxon>
        <taxon>Neopterygii</taxon>
        <taxon>Teleostei</taxon>
        <taxon>Ostariophysi</taxon>
        <taxon>Cypriniformes</taxon>
        <taxon>Cyprinidae</taxon>
        <taxon>Labeoninae</taxon>
        <taxon>Labeonini</taxon>
        <taxon>Cirrhinus</taxon>
    </lineage>
</organism>